<reference evidence="6" key="1">
    <citation type="submission" date="2020-01" db="EMBL/GenBank/DDBJ databases">
        <title>Insect and environment-associated Actinomycetes.</title>
        <authorList>
            <person name="Currrie C."/>
            <person name="Chevrette M."/>
            <person name="Carlson C."/>
            <person name="Stubbendieck R."/>
            <person name="Wendt-Pienkowski E."/>
        </authorList>
    </citation>
    <scope>NUCLEOTIDE SEQUENCE</scope>
    <source>
        <strain evidence="6">SID12501</strain>
    </source>
</reference>
<keyword evidence="2" id="KW-0238">DNA-binding</keyword>
<evidence type="ECO:0000256" key="4">
    <source>
        <dbReference type="SAM" id="MobiDB-lite"/>
    </source>
</evidence>
<protein>
    <submittedName>
        <fullName evidence="6">Response regulator transcription factor</fullName>
    </submittedName>
</protein>
<proteinExistence type="predicted"/>
<dbReference type="PANTHER" id="PTHR43214:SF24">
    <property type="entry name" value="TRANSCRIPTIONAL REGULATORY PROTEIN NARL-RELATED"/>
    <property type="match status" value="1"/>
</dbReference>
<dbReference type="EMBL" id="JAAGLU010000038">
    <property type="protein sequence ID" value="NEC91072.1"/>
    <property type="molecule type" value="Genomic_DNA"/>
</dbReference>
<dbReference type="Pfam" id="PF00196">
    <property type="entry name" value="GerE"/>
    <property type="match status" value="1"/>
</dbReference>
<evidence type="ECO:0000256" key="1">
    <source>
        <dbReference type="ARBA" id="ARBA00023015"/>
    </source>
</evidence>
<dbReference type="InterPro" id="IPR016032">
    <property type="entry name" value="Sig_transdc_resp-reg_C-effctor"/>
</dbReference>
<dbReference type="PROSITE" id="PS50043">
    <property type="entry name" value="HTH_LUXR_2"/>
    <property type="match status" value="1"/>
</dbReference>
<gene>
    <name evidence="6" type="ORF">G3I71_35925</name>
</gene>
<dbReference type="InterPro" id="IPR000792">
    <property type="entry name" value="Tscrpt_reg_LuxR_C"/>
</dbReference>
<comment type="caution">
    <text evidence="6">The sequence shown here is derived from an EMBL/GenBank/DDBJ whole genome shotgun (WGS) entry which is preliminary data.</text>
</comment>
<sequence>MQHHTVGDIETRPTASAGGRRAAAGTVAVSVIANDPITGEGTIACLRTYTGLKLLSADERPGADVILMLANEVTENTMQVMETVADRSSNPGMGIVLVTERLRDQHVMRAFQCGLRGVMSRQASGFNSVVEAVREVGAGGAHLPPPLQGWLVHRLHSIQRDVLAPLGMTTSGLETREVAVLRLLAEGMDTTEIAEHLSYSERTIKNIIGGMMTRLGLRNRTQAVAHAMRSGAL</sequence>
<feature type="region of interest" description="Disordered" evidence="4">
    <location>
        <begin position="1"/>
        <end position="20"/>
    </location>
</feature>
<keyword evidence="1" id="KW-0805">Transcription regulation</keyword>
<dbReference type="PANTHER" id="PTHR43214">
    <property type="entry name" value="TWO-COMPONENT RESPONSE REGULATOR"/>
    <property type="match status" value="1"/>
</dbReference>
<evidence type="ECO:0000256" key="2">
    <source>
        <dbReference type="ARBA" id="ARBA00023125"/>
    </source>
</evidence>
<dbReference type="SUPFAM" id="SSF46894">
    <property type="entry name" value="C-terminal effector domain of the bipartite response regulators"/>
    <property type="match status" value="1"/>
</dbReference>
<organism evidence="6">
    <name type="scientific">Streptomyces sp. SID12501</name>
    <dbReference type="NCBI Taxonomy" id="2706042"/>
    <lineage>
        <taxon>Bacteria</taxon>
        <taxon>Bacillati</taxon>
        <taxon>Actinomycetota</taxon>
        <taxon>Actinomycetes</taxon>
        <taxon>Kitasatosporales</taxon>
        <taxon>Streptomycetaceae</taxon>
        <taxon>Streptomyces</taxon>
    </lineage>
</organism>
<dbReference type="RefSeq" id="WP_164321495.1">
    <property type="nucleotide sequence ID" value="NZ_JAAGLU010000038.1"/>
</dbReference>
<evidence type="ECO:0000256" key="3">
    <source>
        <dbReference type="ARBA" id="ARBA00023163"/>
    </source>
</evidence>
<dbReference type="SMART" id="SM00421">
    <property type="entry name" value="HTH_LUXR"/>
    <property type="match status" value="1"/>
</dbReference>
<name>A0A6B3C416_9ACTN</name>
<evidence type="ECO:0000313" key="6">
    <source>
        <dbReference type="EMBL" id="NEC91072.1"/>
    </source>
</evidence>
<dbReference type="Gene3D" id="3.40.50.2300">
    <property type="match status" value="1"/>
</dbReference>
<dbReference type="GO" id="GO:0003677">
    <property type="term" value="F:DNA binding"/>
    <property type="evidence" value="ECO:0007669"/>
    <property type="project" value="UniProtKB-KW"/>
</dbReference>
<feature type="domain" description="HTH luxR-type" evidence="5">
    <location>
        <begin position="166"/>
        <end position="231"/>
    </location>
</feature>
<dbReference type="PRINTS" id="PR00038">
    <property type="entry name" value="HTHLUXR"/>
</dbReference>
<evidence type="ECO:0000259" key="5">
    <source>
        <dbReference type="PROSITE" id="PS50043"/>
    </source>
</evidence>
<keyword evidence="3" id="KW-0804">Transcription</keyword>
<feature type="compositionally biased region" description="Basic and acidic residues" evidence="4">
    <location>
        <begin position="1"/>
        <end position="11"/>
    </location>
</feature>
<dbReference type="GO" id="GO:0006355">
    <property type="term" value="P:regulation of DNA-templated transcription"/>
    <property type="evidence" value="ECO:0007669"/>
    <property type="project" value="InterPro"/>
</dbReference>
<accession>A0A6B3C416</accession>
<dbReference type="AlphaFoldDB" id="A0A6B3C416"/>
<dbReference type="InterPro" id="IPR039420">
    <property type="entry name" value="WalR-like"/>
</dbReference>
<dbReference type="CDD" id="cd06170">
    <property type="entry name" value="LuxR_C_like"/>
    <property type="match status" value="1"/>
</dbReference>